<dbReference type="PANTHER" id="PTHR37754">
    <property type="entry name" value="CALCIUM ION-BINDING PROTEIN"/>
    <property type="match status" value="1"/>
</dbReference>
<feature type="region of interest" description="Disordered" evidence="1">
    <location>
        <begin position="168"/>
        <end position="322"/>
    </location>
</feature>
<name>A0ABQ8HQP1_9ROSI</name>
<keyword evidence="3" id="KW-1185">Reference proteome</keyword>
<feature type="compositionally biased region" description="Low complexity" evidence="1">
    <location>
        <begin position="214"/>
        <end position="231"/>
    </location>
</feature>
<dbReference type="EMBL" id="JAFEMO010000008">
    <property type="protein sequence ID" value="KAH7566660.1"/>
    <property type="molecule type" value="Genomic_DNA"/>
</dbReference>
<dbReference type="PANTHER" id="PTHR37754:SF1">
    <property type="entry name" value="CALCIUM ION-BINDING PROTEIN"/>
    <property type="match status" value="1"/>
</dbReference>
<dbReference type="Proteomes" id="UP000827721">
    <property type="component" value="Unassembled WGS sequence"/>
</dbReference>
<feature type="compositionally biased region" description="Basic residues" evidence="1">
    <location>
        <begin position="311"/>
        <end position="322"/>
    </location>
</feature>
<reference evidence="2 3" key="1">
    <citation type="submission" date="2021-02" db="EMBL/GenBank/DDBJ databases">
        <title>Plant Genome Project.</title>
        <authorList>
            <person name="Zhang R.-G."/>
        </authorList>
    </citation>
    <scope>NUCLEOTIDE SEQUENCE [LARGE SCALE GENOMIC DNA]</scope>
    <source>
        <tissue evidence="2">Leaves</tissue>
    </source>
</reference>
<feature type="compositionally biased region" description="Pro residues" evidence="1">
    <location>
        <begin position="256"/>
        <end position="268"/>
    </location>
</feature>
<protein>
    <submittedName>
        <fullName evidence="2">Uncharacterized protein</fullName>
    </submittedName>
</protein>
<accession>A0ABQ8HQP1</accession>
<comment type="caution">
    <text evidence="2">The sequence shown here is derived from an EMBL/GenBank/DDBJ whole genome shotgun (WGS) entry which is preliminary data.</text>
</comment>
<organism evidence="2 3">
    <name type="scientific">Xanthoceras sorbifolium</name>
    <dbReference type="NCBI Taxonomy" id="99658"/>
    <lineage>
        <taxon>Eukaryota</taxon>
        <taxon>Viridiplantae</taxon>
        <taxon>Streptophyta</taxon>
        <taxon>Embryophyta</taxon>
        <taxon>Tracheophyta</taxon>
        <taxon>Spermatophyta</taxon>
        <taxon>Magnoliopsida</taxon>
        <taxon>eudicotyledons</taxon>
        <taxon>Gunneridae</taxon>
        <taxon>Pentapetalae</taxon>
        <taxon>rosids</taxon>
        <taxon>malvids</taxon>
        <taxon>Sapindales</taxon>
        <taxon>Sapindaceae</taxon>
        <taxon>Xanthoceroideae</taxon>
        <taxon>Xanthoceras</taxon>
    </lineage>
</organism>
<dbReference type="PRINTS" id="PR01217">
    <property type="entry name" value="PRICHEXTENSN"/>
</dbReference>
<sequence length="322" mass="35741">MGMFMSLMGKELIVTMIGLPSTQMFNMLMGTLYKQFTEKEIDTFQDFHQAFLDIFITVNSALPGKHYDAPSRKEVEDCYNTWKQSHMSERKDVFVDFMTKTLNLSMLDDTTMITGIVTPPAAMAAKKAGENVPQMRIIKAIPNVIFVPSITLMAIIAAKLSRKIIQRKRSHYSPSPQPSFPEAPVSPAHKPSFPEEAVPPASTSSLPPHKQSFPEEVPTVAVPPASTSSSPPHKPSFPETVPPEEKPPASTSSSPPHKPSFPVPPKEPPASTSSSSSRKPTFPKEKTWSWYSPTPQPSFPKEERKPQLRNSRSRHLRHPAAT</sequence>
<evidence type="ECO:0000256" key="1">
    <source>
        <dbReference type="SAM" id="MobiDB-lite"/>
    </source>
</evidence>
<feature type="compositionally biased region" description="Low complexity" evidence="1">
    <location>
        <begin position="269"/>
        <end position="280"/>
    </location>
</feature>
<evidence type="ECO:0000313" key="2">
    <source>
        <dbReference type="EMBL" id="KAH7566660.1"/>
    </source>
</evidence>
<evidence type="ECO:0000313" key="3">
    <source>
        <dbReference type="Proteomes" id="UP000827721"/>
    </source>
</evidence>
<proteinExistence type="predicted"/>
<gene>
    <name evidence="2" type="ORF">JRO89_XS08G0211200</name>
</gene>